<evidence type="ECO:0000313" key="3">
    <source>
        <dbReference type="EMBL" id="ODM19316.1"/>
    </source>
</evidence>
<dbReference type="STRING" id="573508.A0A1E3BFY7"/>
<dbReference type="Proteomes" id="UP000094569">
    <property type="component" value="Unassembled WGS sequence"/>
</dbReference>
<evidence type="ECO:0000313" key="4">
    <source>
        <dbReference type="Proteomes" id="UP000094569"/>
    </source>
</evidence>
<keyword evidence="2" id="KW-1133">Transmembrane helix</keyword>
<evidence type="ECO:0000256" key="2">
    <source>
        <dbReference type="SAM" id="Phobius"/>
    </source>
</evidence>
<dbReference type="EMBL" id="JXNT01000005">
    <property type="protein sequence ID" value="ODM19316.1"/>
    <property type="molecule type" value="Genomic_DNA"/>
</dbReference>
<feature type="compositionally biased region" description="Low complexity" evidence="1">
    <location>
        <begin position="17"/>
        <end position="31"/>
    </location>
</feature>
<evidence type="ECO:0000256" key="1">
    <source>
        <dbReference type="SAM" id="MobiDB-lite"/>
    </source>
</evidence>
<dbReference type="VEuPathDB" id="FungiDB:SI65_05933"/>
<accession>A0A1E3BFY7</accession>
<feature type="region of interest" description="Disordered" evidence="1">
    <location>
        <begin position="1"/>
        <end position="34"/>
    </location>
</feature>
<dbReference type="OrthoDB" id="5421757at2759"/>
<dbReference type="AlphaFoldDB" id="A0A1E3BFY7"/>
<reference evidence="3 4" key="1">
    <citation type="journal article" date="2016" name="BMC Genomics">
        <title>Comparative genomic and transcriptomic analyses of the Fuzhuan brick tea-fermentation fungus Aspergillus cristatus.</title>
        <authorList>
            <person name="Ge Y."/>
            <person name="Wang Y."/>
            <person name="Liu Y."/>
            <person name="Tan Y."/>
            <person name="Ren X."/>
            <person name="Zhang X."/>
            <person name="Hyde K.D."/>
            <person name="Liu Y."/>
            <person name="Liu Z."/>
        </authorList>
    </citation>
    <scope>NUCLEOTIDE SEQUENCE [LARGE SCALE GENOMIC DNA]</scope>
    <source>
        <strain evidence="3 4">GZAAS20.1005</strain>
    </source>
</reference>
<comment type="caution">
    <text evidence="3">The sequence shown here is derived from an EMBL/GenBank/DDBJ whole genome shotgun (WGS) entry which is preliminary data.</text>
</comment>
<feature type="transmembrane region" description="Helical" evidence="2">
    <location>
        <begin position="128"/>
        <end position="150"/>
    </location>
</feature>
<organism evidence="3 4">
    <name type="scientific">Aspergillus cristatus</name>
    <name type="common">Chinese Fuzhuan brick tea-fermentation fungus</name>
    <name type="synonym">Eurotium cristatum</name>
    <dbReference type="NCBI Taxonomy" id="573508"/>
    <lineage>
        <taxon>Eukaryota</taxon>
        <taxon>Fungi</taxon>
        <taxon>Dikarya</taxon>
        <taxon>Ascomycota</taxon>
        <taxon>Pezizomycotina</taxon>
        <taxon>Eurotiomycetes</taxon>
        <taxon>Eurotiomycetidae</taxon>
        <taxon>Eurotiales</taxon>
        <taxon>Aspergillaceae</taxon>
        <taxon>Aspergillus</taxon>
        <taxon>Aspergillus subgen. Aspergillus</taxon>
    </lineage>
</organism>
<feature type="transmembrane region" description="Helical" evidence="2">
    <location>
        <begin position="73"/>
        <end position="93"/>
    </location>
</feature>
<keyword evidence="2" id="KW-0812">Transmembrane</keyword>
<proteinExistence type="predicted"/>
<sequence length="363" mass="41226">MAKSARRAGKGKGPLTSSVSSSGASTPSSESGPLPPFARVPESLSSFVELLSPDQVYLIHIDTSPHDLKKQTFFVPSVMNVIIAVIIAVRLYFVRFFYPALLATIVGLSSPTTVDSSTMTWVEMMKIILYRTANVVLDYFLVLIFLPWPIRFIRGPVKWRRTVGFQGHEIIVRRSQNIWSKNLVRNRWIREDEASRDRIVAAVTPERLEKPGYMLVDADWDLDYDAMIRAQELVDPARKNKDDRVPLEEFRTSVLVSTDTDGWLIWRVGDESSTTTSDGKDYSEQRDQILAFREKLAAIGKEDLFFRWVEIIQYESTLPGGFTTERQQSAMVQAKQLFEEGGVDFSSLWREVGGIEGFLEQID</sequence>
<name>A0A1E3BFY7_ASPCR</name>
<gene>
    <name evidence="3" type="ORF">SI65_05933</name>
</gene>
<keyword evidence="4" id="KW-1185">Reference proteome</keyword>
<feature type="compositionally biased region" description="Basic residues" evidence="1">
    <location>
        <begin position="1"/>
        <end position="10"/>
    </location>
</feature>
<keyword evidence="2" id="KW-0472">Membrane</keyword>
<protein>
    <submittedName>
        <fullName evidence="3">Uncharacterized protein</fullName>
    </submittedName>
</protein>